<keyword evidence="2" id="KW-1185">Reference proteome</keyword>
<comment type="caution">
    <text evidence="1">The sequence shown here is derived from an EMBL/GenBank/DDBJ whole genome shotgun (WGS) entry which is preliminary data.</text>
</comment>
<dbReference type="InterPro" id="IPR046052">
    <property type="entry name" value="DUF6010"/>
</dbReference>
<proteinExistence type="predicted"/>
<dbReference type="Pfam" id="PF19473">
    <property type="entry name" value="DUF6010"/>
    <property type="match status" value="1"/>
</dbReference>
<organism evidence="1 2">
    <name type="scientific">Dactylosporangium siamense</name>
    <dbReference type="NCBI Taxonomy" id="685454"/>
    <lineage>
        <taxon>Bacteria</taxon>
        <taxon>Bacillati</taxon>
        <taxon>Actinomycetota</taxon>
        <taxon>Actinomycetes</taxon>
        <taxon>Micromonosporales</taxon>
        <taxon>Micromonosporaceae</taxon>
        <taxon>Dactylosporangium</taxon>
    </lineage>
</organism>
<sequence>MSILGPVLIGLLYAALNSFIPSRHRRPFNALMVAGAGAAYLSGGAFGPLELAFTTVMTVVAFRGLSSWRWIGVGWLLHTAWDVAHHLRGEPLLPFAHDSSFGCAICDPVIALWCFAGGPSVADIIRRRVNRDSAGRIPSSG</sequence>
<accession>A0A919UA52</accession>
<evidence type="ECO:0008006" key="3">
    <source>
        <dbReference type="Google" id="ProtNLM"/>
    </source>
</evidence>
<dbReference type="EMBL" id="BONQ01000031">
    <property type="protein sequence ID" value="GIG44096.1"/>
    <property type="molecule type" value="Genomic_DNA"/>
</dbReference>
<dbReference type="Proteomes" id="UP000660611">
    <property type="component" value="Unassembled WGS sequence"/>
</dbReference>
<name>A0A919UA52_9ACTN</name>
<reference evidence="1" key="1">
    <citation type="submission" date="2021-01" db="EMBL/GenBank/DDBJ databases">
        <title>Whole genome shotgun sequence of Dactylosporangium siamense NBRC 106093.</title>
        <authorList>
            <person name="Komaki H."/>
            <person name="Tamura T."/>
        </authorList>
    </citation>
    <scope>NUCLEOTIDE SEQUENCE</scope>
    <source>
        <strain evidence="1">NBRC 106093</strain>
    </source>
</reference>
<protein>
    <recommendedName>
        <fullName evidence="3">Integral membrane protein</fullName>
    </recommendedName>
</protein>
<dbReference type="RefSeq" id="WP_203845947.1">
    <property type="nucleotide sequence ID" value="NZ_BAAAVW010000006.1"/>
</dbReference>
<gene>
    <name evidence="1" type="ORF">Dsi01nite_021370</name>
</gene>
<evidence type="ECO:0000313" key="1">
    <source>
        <dbReference type="EMBL" id="GIG44096.1"/>
    </source>
</evidence>
<evidence type="ECO:0000313" key="2">
    <source>
        <dbReference type="Proteomes" id="UP000660611"/>
    </source>
</evidence>
<dbReference type="AlphaFoldDB" id="A0A919UA52"/>